<evidence type="ECO:0000259" key="3">
    <source>
        <dbReference type="PROSITE" id="PS50994"/>
    </source>
</evidence>
<gene>
    <name evidence="4" type="ORF">H7I77_28060</name>
</gene>
<dbReference type="InterPro" id="IPR036388">
    <property type="entry name" value="WH-like_DNA-bd_sf"/>
</dbReference>
<feature type="domain" description="Integrase catalytic" evidence="3">
    <location>
        <begin position="241"/>
        <end position="414"/>
    </location>
</feature>
<dbReference type="InterPro" id="IPR009057">
    <property type="entry name" value="Homeodomain-like_sf"/>
</dbReference>
<dbReference type="Gene3D" id="3.30.420.10">
    <property type="entry name" value="Ribonuclease H-like superfamily/Ribonuclease H"/>
    <property type="match status" value="1"/>
</dbReference>
<reference evidence="4" key="2">
    <citation type="journal article" date="2022" name="BMC Genomics">
        <title>Comparative genome analysis of mycobacteria focusing on tRNA and non-coding RNA.</title>
        <authorList>
            <person name="Behra P.R.K."/>
            <person name="Pettersson B.M.F."/>
            <person name="Ramesh M."/>
            <person name="Das S."/>
            <person name="Dasgupta S."/>
            <person name="Kirsebom L.A."/>
        </authorList>
    </citation>
    <scope>NUCLEOTIDE SEQUENCE</scope>
    <source>
        <strain evidence="4">DSM 44203</strain>
    </source>
</reference>
<dbReference type="InterPro" id="IPR025948">
    <property type="entry name" value="HTH-like_dom"/>
</dbReference>
<dbReference type="InterPro" id="IPR001584">
    <property type="entry name" value="Integrase_cat-core"/>
</dbReference>
<dbReference type="PANTHER" id="PTHR46889:SF5">
    <property type="entry name" value="INTEGRASE PROTEIN"/>
    <property type="match status" value="1"/>
</dbReference>
<dbReference type="AlphaFoldDB" id="A0AAW5STL6"/>
<dbReference type="InterPro" id="IPR012337">
    <property type="entry name" value="RNaseH-like_sf"/>
</dbReference>
<accession>A0AAW5STL6</accession>
<evidence type="ECO:0000256" key="2">
    <source>
        <dbReference type="SAM" id="Coils"/>
    </source>
</evidence>
<dbReference type="GO" id="GO:0015074">
    <property type="term" value="P:DNA integration"/>
    <property type="evidence" value="ECO:0007669"/>
    <property type="project" value="InterPro"/>
</dbReference>
<dbReference type="PROSITE" id="PS50994">
    <property type="entry name" value="INTEGRASE"/>
    <property type="match status" value="1"/>
</dbReference>
<dbReference type="GO" id="GO:0004803">
    <property type="term" value="F:transposase activity"/>
    <property type="evidence" value="ECO:0007669"/>
    <property type="project" value="InterPro"/>
</dbReference>
<dbReference type="NCBIfam" id="NF033516">
    <property type="entry name" value="transpos_IS3"/>
    <property type="match status" value="1"/>
</dbReference>
<dbReference type="GO" id="GO:0003677">
    <property type="term" value="F:DNA binding"/>
    <property type="evidence" value="ECO:0007669"/>
    <property type="project" value="InterPro"/>
</dbReference>
<dbReference type="InterPro" id="IPR048020">
    <property type="entry name" value="Transpos_IS3"/>
</dbReference>
<dbReference type="EMBL" id="JACKTI010000077">
    <property type="protein sequence ID" value="MCV7027154.1"/>
    <property type="molecule type" value="Genomic_DNA"/>
</dbReference>
<dbReference type="Pfam" id="PF13276">
    <property type="entry name" value="HTH_21"/>
    <property type="match status" value="1"/>
</dbReference>
<dbReference type="Gene3D" id="1.10.10.10">
    <property type="entry name" value="Winged helix-like DNA-binding domain superfamily/Winged helix DNA-binding domain"/>
    <property type="match status" value="1"/>
</dbReference>
<feature type="coiled-coil region" evidence="2">
    <location>
        <begin position="63"/>
        <end position="90"/>
    </location>
</feature>
<name>A0AAW5STL6_MYCNV</name>
<dbReference type="PANTHER" id="PTHR46889">
    <property type="entry name" value="TRANSPOSASE INSF FOR INSERTION SEQUENCE IS3B-RELATED"/>
    <property type="match status" value="1"/>
</dbReference>
<dbReference type="Proteomes" id="UP001207528">
    <property type="component" value="Unassembled WGS sequence"/>
</dbReference>
<comment type="caution">
    <text evidence="4">The sequence shown here is derived from an EMBL/GenBank/DDBJ whole genome shotgun (WGS) entry which is preliminary data.</text>
</comment>
<organism evidence="4 5">
    <name type="scientific">Mycolicibacterium novocastrense</name>
    <name type="common">Mycobacterium novocastrense</name>
    <dbReference type="NCBI Taxonomy" id="59813"/>
    <lineage>
        <taxon>Bacteria</taxon>
        <taxon>Bacillati</taxon>
        <taxon>Actinomycetota</taxon>
        <taxon>Actinomycetes</taxon>
        <taxon>Mycobacteriales</taxon>
        <taxon>Mycobacteriaceae</taxon>
        <taxon>Mycolicibacterium</taxon>
    </lineage>
</organism>
<dbReference type="InterPro" id="IPR050900">
    <property type="entry name" value="Transposase_IS3/IS150/IS904"/>
</dbReference>
<evidence type="ECO:0000313" key="5">
    <source>
        <dbReference type="Proteomes" id="UP001207528"/>
    </source>
</evidence>
<comment type="function">
    <text evidence="1">Involved in the transposition of the insertion sequence.</text>
</comment>
<evidence type="ECO:0000256" key="1">
    <source>
        <dbReference type="ARBA" id="ARBA00002286"/>
    </source>
</evidence>
<dbReference type="SUPFAM" id="SSF53098">
    <property type="entry name" value="Ribonuclease H-like"/>
    <property type="match status" value="1"/>
</dbReference>
<dbReference type="Pfam" id="PF00665">
    <property type="entry name" value="rve"/>
    <property type="match status" value="1"/>
</dbReference>
<dbReference type="Pfam" id="PF01527">
    <property type="entry name" value="HTH_Tnp_1"/>
    <property type="match status" value="1"/>
</dbReference>
<dbReference type="RefSeq" id="WP_110765902.1">
    <property type="nucleotide sequence ID" value="NZ_BCTA01000060.1"/>
</dbReference>
<sequence length="431" mass="47776">MANKYDPETRARAVRLVLDHREDYPSDWAAITAVSKRLGMTAETLRNWIRQHQVDDGARDGVSSAAASEIRALKRRNAELEQTIEILKAATTFFGAGERPAQPPLTATVCAFIASHRDRFGVAPICRVLTEHGVSIAPRTFYAWATRAPSKRALWDATITEILAGYYEPDALGRRRPESLYGSLKMWAHLQREGIPVAKSTVERLMRRNGWQGVRRQKKVRTTIADPAALRPPDLVDRQFGVAAPNTLLVADFTYVKLVTGIFVYVAFVIDAYAGSIVGWEASASKHTRFVESAIRQAAALRRRQGHPIEDGIHHSDAGSQYTSVRFGETLTLSGLRPSVGSIGDAYDNALAETTIGLYKNECIRADSPFRHGGLPTLGDVEYITADYVAWFNQQRLMHRLGRIPPAEAEARYYFELVTDQPGGSQNPEGA</sequence>
<dbReference type="InterPro" id="IPR036397">
    <property type="entry name" value="RNaseH_sf"/>
</dbReference>
<keyword evidence="2" id="KW-0175">Coiled coil</keyword>
<dbReference type="SUPFAM" id="SSF46689">
    <property type="entry name" value="Homeodomain-like"/>
    <property type="match status" value="1"/>
</dbReference>
<protein>
    <submittedName>
        <fullName evidence="4">IS3 family transposase</fullName>
    </submittedName>
</protein>
<proteinExistence type="predicted"/>
<evidence type="ECO:0000313" key="4">
    <source>
        <dbReference type="EMBL" id="MCV7027154.1"/>
    </source>
</evidence>
<dbReference type="InterPro" id="IPR002514">
    <property type="entry name" value="Transposase_8"/>
</dbReference>
<reference evidence="4" key="1">
    <citation type="submission" date="2020-07" db="EMBL/GenBank/DDBJ databases">
        <authorList>
            <person name="Pettersson B.M.F."/>
            <person name="Behra P.R.K."/>
            <person name="Ramesh M."/>
            <person name="Das S."/>
            <person name="Dasgupta S."/>
            <person name="Kirsebom L.A."/>
        </authorList>
    </citation>
    <scope>NUCLEOTIDE SEQUENCE</scope>
    <source>
        <strain evidence="4">DSM 44203</strain>
    </source>
</reference>
<dbReference type="GO" id="GO:0006313">
    <property type="term" value="P:DNA transposition"/>
    <property type="evidence" value="ECO:0007669"/>
    <property type="project" value="InterPro"/>
</dbReference>